<dbReference type="NCBIfam" id="TIGR02167">
    <property type="entry name" value="Liste_lipo_26"/>
    <property type="match status" value="3"/>
</dbReference>
<dbReference type="Pfam" id="PF03382">
    <property type="entry name" value="DUF285"/>
    <property type="match status" value="1"/>
</dbReference>
<dbReference type="AlphaFoldDB" id="A0AAU9D7Q1"/>
<evidence type="ECO:0000256" key="1">
    <source>
        <dbReference type="SAM" id="SignalP"/>
    </source>
</evidence>
<dbReference type="InterPro" id="IPR041495">
    <property type="entry name" value="Mub_B2"/>
</dbReference>
<accession>A0AAU9D7Q1</accession>
<feature type="signal peptide" evidence="1">
    <location>
        <begin position="1"/>
        <end position="27"/>
    </location>
</feature>
<dbReference type="InterPro" id="IPR011889">
    <property type="entry name" value="Liste_lipo_26"/>
</dbReference>
<dbReference type="RefSeq" id="WP_317635367.1">
    <property type="nucleotide sequence ID" value="NZ_AP026802.1"/>
</dbReference>
<evidence type="ECO:0000313" key="4">
    <source>
        <dbReference type="Proteomes" id="UP001321861"/>
    </source>
</evidence>
<name>A0AAU9D7Q1_9LACO</name>
<evidence type="ECO:0000259" key="2">
    <source>
        <dbReference type="Pfam" id="PF17966"/>
    </source>
</evidence>
<keyword evidence="1" id="KW-0732">Signal</keyword>
<sequence>MKNKLKTAIAVLGMAMGIAITAQPVLADSSPNEVSAQSSSKLTRGEGTIVKSGTWGTSNWDYIENGNEKILQFHAGTLGTGGIFSIGTPDYTGITRVQFDQGVVPNPDSSILFSYLTNLQQIEGLTNFDTSNVTNMSGMFQLCCSLQSLDLSNFDTSNVKYMGLMFSMCQSLASLDLSNFDTKKVSYQDRIFYNTTNLKHLVLSPKAVFNYILPDIPAKGTVLPDRKIVDSPNWVATSGYQKGSKYSPSQLLRITDRDQITTYDWDIRSLYDIASETKSVTRTINVQQLDDSVKTYTQTATISRKNKVNGDGTQIYGEWSKAHWDKFDVPVIHGYEANETSVPLQGINGETADQTIDIYYTPIEESVTINYVDADGTIVGTKVISGEFGDVLSIRYRAPKGYEIVDDLESFATSITVDGSGDKVINVNVDHKTMQSSESRTVVRTVNIHRPNGTMKSYPQTVVISRKVIIDQVTHAKTYGSWSTGTFDEIIVPTIAGYTPNQTVDAETVTSETQNKVIDVYYIKN</sequence>
<evidence type="ECO:0000313" key="3">
    <source>
        <dbReference type="EMBL" id="BDR59578.1"/>
    </source>
</evidence>
<dbReference type="InterPro" id="IPR005046">
    <property type="entry name" value="DUF285"/>
</dbReference>
<dbReference type="Gene3D" id="2.60.40.4300">
    <property type="match status" value="2"/>
</dbReference>
<keyword evidence="4" id="KW-1185">Reference proteome</keyword>
<proteinExistence type="predicted"/>
<reference evidence="3 4" key="1">
    <citation type="journal article" date="2023" name="Microbiol. Spectr.">
        <title>Symbiosis of Carpenter Bees with Uncharacterized Lactic Acid Bacteria Showing NAD Auxotrophy.</title>
        <authorList>
            <person name="Kawasaki S."/>
            <person name="Ozawa K."/>
            <person name="Mori T."/>
            <person name="Yamamoto A."/>
            <person name="Ito M."/>
            <person name="Ohkuma M."/>
            <person name="Sakamoto M."/>
            <person name="Matsutani M."/>
        </authorList>
    </citation>
    <scope>NUCLEOTIDE SEQUENCE [LARGE SCALE GENOMIC DNA]</scope>
    <source>
        <strain evidence="3 4">XA3</strain>
    </source>
</reference>
<feature type="chain" id="PRO_5043874307" description="Mub B2-like domain-containing protein" evidence="1">
    <location>
        <begin position="28"/>
        <end position="525"/>
    </location>
</feature>
<gene>
    <name evidence="3" type="ORF">XA3_20190</name>
</gene>
<dbReference type="EMBL" id="AP026802">
    <property type="protein sequence ID" value="BDR59578.1"/>
    <property type="molecule type" value="Genomic_DNA"/>
</dbReference>
<protein>
    <recommendedName>
        <fullName evidence="2">Mub B2-like domain-containing protein</fullName>
    </recommendedName>
</protein>
<feature type="domain" description="Mub B2-like" evidence="2">
    <location>
        <begin position="274"/>
        <end position="363"/>
    </location>
</feature>
<dbReference type="SUPFAM" id="SSF52058">
    <property type="entry name" value="L domain-like"/>
    <property type="match status" value="1"/>
</dbReference>
<dbReference type="Gene3D" id="3.80.10.10">
    <property type="entry name" value="Ribonuclease Inhibitor"/>
    <property type="match status" value="1"/>
</dbReference>
<organism evidence="3 4">
    <name type="scientific">Xylocopilactobacillus apicola</name>
    <dbReference type="NCBI Taxonomy" id="2932184"/>
    <lineage>
        <taxon>Bacteria</taxon>
        <taxon>Bacillati</taxon>
        <taxon>Bacillota</taxon>
        <taxon>Bacilli</taxon>
        <taxon>Lactobacillales</taxon>
        <taxon>Lactobacillaceae</taxon>
        <taxon>Xylocopilactobacillus</taxon>
    </lineage>
</organism>
<dbReference type="Pfam" id="PF17966">
    <property type="entry name" value="Muc_B2"/>
    <property type="match status" value="2"/>
</dbReference>
<dbReference type="Gene3D" id="3.10.20.320">
    <property type="entry name" value="Putative peptidoglycan bound protein (lpxtg motif)"/>
    <property type="match status" value="1"/>
</dbReference>
<dbReference type="InterPro" id="IPR032675">
    <property type="entry name" value="LRR_dom_sf"/>
</dbReference>
<dbReference type="KEGG" id="xap:XA3_20190"/>
<feature type="domain" description="Mub B2-like" evidence="2">
    <location>
        <begin position="434"/>
        <end position="524"/>
    </location>
</feature>
<dbReference type="Proteomes" id="UP001321861">
    <property type="component" value="Chromosome"/>
</dbReference>